<dbReference type="Gene3D" id="3.80.10.10">
    <property type="entry name" value="Ribonuclease Inhibitor"/>
    <property type="match status" value="2"/>
</dbReference>
<keyword evidence="9" id="KW-0406">Ion transport</keyword>
<keyword evidence="10" id="KW-0472">Membrane</keyword>
<evidence type="ECO:0000256" key="12">
    <source>
        <dbReference type="ARBA" id="ARBA00023303"/>
    </source>
</evidence>
<comment type="subcellular location">
    <subcellularLocation>
        <location evidence="1">Cell membrane</location>
        <topology evidence="1">Single-pass membrane protein</topology>
    </subcellularLocation>
</comment>
<keyword evidence="15" id="KW-1185">Reference proteome</keyword>
<dbReference type="GO" id="GO:0034220">
    <property type="term" value="P:monoatomic ion transmembrane transport"/>
    <property type="evidence" value="ECO:0007669"/>
    <property type="project" value="UniProtKB-KW"/>
</dbReference>
<evidence type="ECO:0000256" key="1">
    <source>
        <dbReference type="ARBA" id="ARBA00004162"/>
    </source>
</evidence>
<dbReference type="InterPro" id="IPR032675">
    <property type="entry name" value="LRR_dom_sf"/>
</dbReference>
<keyword evidence="8" id="KW-1133">Transmembrane helix</keyword>
<dbReference type="SMART" id="SM00369">
    <property type="entry name" value="LRR_TYP"/>
    <property type="match status" value="4"/>
</dbReference>
<keyword evidence="4" id="KW-0433">Leucine-rich repeat</keyword>
<dbReference type="PANTHER" id="PTHR46473">
    <property type="entry name" value="GH08155P"/>
    <property type="match status" value="1"/>
</dbReference>
<evidence type="ECO:0000313" key="14">
    <source>
        <dbReference type="EMBL" id="KAH3708546.1"/>
    </source>
</evidence>
<dbReference type="AlphaFoldDB" id="A0A9D3Z0R5"/>
<evidence type="ECO:0000256" key="4">
    <source>
        <dbReference type="ARBA" id="ARBA00022614"/>
    </source>
</evidence>
<keyword evidence="6 13" id="KW-0732">Signal</keyword>
<dbReference type="SUPFAM" id="SSF52058">
    <property type="entry name" value="L domain-like"/>
    <property type="match status" value="1"/>
</dbReference>
<feature type="chain" id="PRO_5038350296" evidence="13">
    <location>
        <begin position="21"/>
        <end position="410"/>
    </location>
</feature>
<evidence type="ECO:0000256" key="7">
    <source>
        <dbReference type="ARBA" id="ARBA00022737"/>
    </source>
</evidence>
<evidence type="ECO:0000256" key="10">
    <source>
        <dbReference type="ARBA" id="ARBA00023136"/>
    </source>
</evidence>
<evidence type="ECO:0000256" key="5">
    <source>
        <dbReference type="ARBA" id="ARBA00022692"/>
    </source>
</evidence>
<dbReference type="EMBL" id="JAIWYP010000014">
    <property type="protein sequence ID" value="KAH3708546.1"/>
    <property type="molecule type" value="Genomic_DNA"/>
</dbReference>
<dbReference type="InterPro" id="IPR051432">
    <property type="entry name" value="KCNMA1_auxiliary"/>
</dbReference>
<feature type="signal peptide" evidence="13">
    <location>
        <begin position="1"/>
        <end position="20"/>
    </location>
</feature>
<keyword evidence="2" id="KW-0813">Transport</keyword>
<gene>
    <name evidence="14" type="ORF">DPMN_067999</name>
</gene>
<evidence type="ECO:0000256" key="8">
    <source>
        <dbReference type="ARBA" id="ARBA00022989"/>
    </source>
</evidence>
<keyword evidence="3" id="KW-1003">Cell membrane</keyword>
<dbReference type="GO" id="GO:0005886">
    <property type="term" value="C:plasma membrane"/>
    <property type="evidence" value="ECO:0007669"/>
    <property type="project" value="UniProtKB-SubCell"/>
</dbReference>
<organism evidence="14 15">
    <name type="scientific">Dreissena polymorpha</name>
    <name type="common">Zebra mussel</name>
    <name type="synonym">Mytilus polymorpha</name>
    <dbReference type="NCBI Taxonomy" id="45954"/>
    <lineage>
        <taxon>Eukaryota</taxon>
        <taxon>Metazoa</taxon>
        <taxon>Spiralia</taxon>
        <taxon>Lophotrochozoa</taxon>
        <taxon>Mollusca</taxon>
        <taxon>Bivalvia</taxon>
        <taxon>Autobranchia</taxon>
        <taxon>Heteroconchia</taxon>
        <taxon>Euheterodonta</taxon>
        <taxon>Imparidentia</taxon>
        <taxon>Neoheterodontei</taxon>
        <taxon>Myida</taxon>
        <taxon>Dreissenoidea</taxon>
        <taxon>Dreissenidae</taxon>
        <taxon>Dreissena</taxon>
    </lineage>
</organism>
<proteinExistence type="predicted"/>
<keyword evidence="12" id="KW-0407">Ion channel</keyword>
<dbReference type="Pfam" id="PF13855">
    <property type="entry name" value="LRR_8"/>
    <property type="match status" value="2"/>
</dbReference>
<keyword evidence="11" id="KW-1015">Disulfide bond</keyword>
<evidence type="ECO:0000256" key="9">
    <source>
        <dbReference type="ARBA" id="ARBA00023065"/>
    </source>
</evidence>
<dbReference type="InterPro" id="IPR003591">
    <property type="entry name" value="Leu-rich_rpt_typical-subtyp"/>
</dbReference>
<sequence length="410" mass="45681">MTGVTLYLIQISAICAVSQGFLFDDQVCFESCSCRRGNIDCRNKNLVVLPSFYVTTGLANQLATSDRVLMIKLNDNHLKTIPSHAFTNLTATDARYFYFYLSDNQISEIDESAFAGFEGRVIQLFLTNNRLTSVPGVISRLTLPYLDISGNPLRTFGALADVSIYELHVELSSVTTWPQPLTSTRVNKTLYIDGYNSETLDGFIESEQLVSLHISETKLVDLSYLSCNATNVSMLSEIYFRNNEKLDVSSLHLCNGSLNIRRLSIRGAHLPSVPSSLRMWPELVNLDLSNNSITALTDENFKGLSQLEELYISQNPINSISLDAFATNVKLNSVHFQQTALATFPLALTRLVSSPLNLAFTYPMYVQCECDVLTQLAQINGTRTLGRVYCITQSSVDVLEAFDKILPKCH</sequence>
<evidence type="ECO:0000313" key="15">
    <source>
        <dbReference type="Proteomes" id="UP000828390"/>
    </source>
</evidence>
<comment type="caution">
    <text evidence="14">The sequence shown here is derived from an EMBL/GenBank/DDBJ whole genome shotgun (WGS) entry which is preliminary data.</text>
</comment>
<protein>
    <submittedName>
        <fullName evidence="14">Uncharacterized protein</fullName>
    </submittedName>
</protein>
<keyword evidence="7" id="KW-0677">Repeat</keyword>
<evidence type="ECO:0000256" key="6">
    <source>
        <dbReference type="ARBA" id="ARBA00022729"/>
    </source>
</evidence>
<name>A0A9D3Z0R5_DREPO</name>
<accession>A0A9D3Z0R5</accession>
<evidence type="ECO:0000256" key="3">
    <source>
        <dbReference type="ARBA" id="ARBA00022475"/>
    </source>
</evidence>
<dbReference type="OrthoDB" id="6137799at2759"/>
<dbReference type="PANTHER" id="PTHR46473:SF10">
    <property type="entry name" value="LD45603P-RELATED"/>
    <property type="match status" value="1"/>
</dbReference>
<evidence type="ECO:0000256" key="2">
    <source>
        <dbReference type="ARBA" id="ARBA00022448"/>
    </source>
</evidence>
<dbReference type="Proteomes" id="UP000828390">
    <property type="component" value="Unassembled WGS sequence"/>
</dbReference>
<keyword evidence="5" id="KW-0812">Transmembrane</keyword>
<reference evidence="14" key="1">
    <citation type="journal article" date="2019" name="bioRxiv">
        <title>The Genome of the Zebra Mussel, Dreissena polymorpha: A Resource for Invasive Species Research.</title>
        <authorList>
            <person name="McCartney M.A."/>
            <person name="Auch B."/>
            <person name="Kono T."/>
            <person name="Mallez S."/>
            <person name="Zhang Y."/>
            <person name="Obille A."/>
            <person name="Becker A."/>
            <person name="Abrahante J.E."/>
            <person name="Garbe J."/>
            <person name="Badalamenti J.P."/>
            <person name="Herman A."/>
            <person name="Mangelson H."/>
            <person name="Liachko I."/>
            <person name="Sullivan S."/>
            <person name="Sone E.D."/>
            <person name="Koren S."/>
            <person name="Silverstein K.A.T."/>
            <person name="Beckman K.B."/>
            <person name="Gohl D.M."/>
        </authorList>
    </citation>
    <scope>NUCLEOTIDE SEQUENCE</scope>
    <source>
        <strain evidence="14">Duluth1</strain>
        <tissue evidence="14">Whole animal</tissue>
    </source>
</reference>
<reference evidence="14" key="2">
    <citation type="submission" date="2020-11" db="EMBL/GenBank/DDBJ databases">
        <authorList>
            <person name="McCartney M.A."/>
            <person name="Auch B."/>
            <person name="Kono T."/>
            <person name="Mallez S."/>
            <person name="Becker A."/>
            <person name="Gohl D.M."/>
            <person name="Silverstein K.A.T."/>
            <person name="Koren S."/>
            <person name="Bechman K.B."/>
            <person name="Herman A."/>
            <person name="Abrahante J.E."/>
            <person name="Garbe J."/>
        </authorList>
    </citation>
    <scope>NUCLEOTIDE SEQUENCE</scope>
    <source>
        <strain evidence="14">Duluth1</strain>
        <tissue evidence="14">Whole animal</tissue>
    </source>
</reference>
<evidence type="ECO:0000256" key="13">
    <source>
        <dbReference type="SAM" id="SignalP"/>
    </source>
</evidence>
<dbReference type="InterPro" id="IPR001611">
    <property type="entry name" value="Leu-rich_rpt"/>
</dbReference>
<dbReference type="PROSITE" id="PS51450">
    <property type="entry name" value="LRR"/>
    <property type="match status" value="2"/>
</dbReference>
<evidence type="ECO:0000256" key="11">
    <source>
        <dbReference type="ARBA" id="ARBA00023157"/>
    </source>
</evidence>